<organism evidence="1 2">
    <name type="scientific">Rosa chinensis</name>
    <name type="common">China rose</name>
    <dbReference type="NCBI Taxonomy" id="74649"/>
    <lineage>
        <taxon>Eukaryota</taxon>
        <taxon>Viridiplantae</taxon>
        <taxon>Streptophyta</taxon>
        <taxon>Embryophyta</taxon>
        <taxon>Tracheophyta</taxon>
        <taxon>Spermatophyta</taxon>
        <taxon>Magnoliopsida</taxon>
        <taxon>eudicotyledons</taxon>
        <taxon>Gunneridae</taxon>
        <taxon>Pentapetalae</taxon>
        <taxon>rosids</taxon>
        <taxon>fabids</taxon>
        <taxon>Rosales</taxon>
        <taxon>Rosaceae</taxon>
        <taxon>Rosoideae</taxon>
        <taxon>Rosoideae incertae sedis</taxon>
        <taxon>Rosa</taxon>
    </lineage>
</organism>
<evidence type="ECO:0000313" key="2">
    <source>
        <dbReference type="Proteomes" id="UP000238479"/>
    </source>
</evidence>
<sequence length="78" mass="8387">MAVAVWELREEEIPSAFGSFLAGLIGELVGCRMNGDCLVGTRLCRRGFDPINLPSVWAGSHESDLGKGGMERLSLLHG</sequence>
<proteinExistence type="predicted"/>
<reference evidence="1 2" key="1">
    <citation type="journal article" date="2018" name="Nat. Genet.">
        <title>The Rosa genome provides new insights in the design of modern roses.</title>
        <authorList>
            <person name="Bendahmane M."/>
        </authorList>
    </citation>
    <scope>NUCLEOTIDE SEQUENCE [LARGE SCALE GENOMIC DNA]</scope>
    <source>
        <strain evidence="2">cv. Old Blush</strain>
    </source>
</reference>
<protein>
    <submittedName>
        <fullName evidence="1">Uncharacterized protein</fullName>
    </submittedName>
</protein>
<dbReference type="Proteomes" id="UP000238479">
    <property type="component" value="Chromosome 7"/>
</dbReference>
<dbReference type="Gramene" id="PRQ17380">
    <property type="protein sequence ID" value="PRQ17380"/>
    <property type="gene ID" value="RchiOBHm_Chr7g0194371"/>
</dbReference>
<name>A0A2P6P622_ROSCH</name>
<keyword evidence="2" id="KW-1185">Reference proteome</keyword>
<dbReference type="EMBL" id="PDCK01000045">
    <property type="protein sequence ID" value="PRQ17380.1"/>
    <property type="molecule type" value="Genomic_DNA"/>
</dbReference>
<accession>A0A2P6P622</accession>
<dbReference type="AlphaFoldDB" id="A0A2P6P622"/>
<comment type="caution">
    <text evidence="1">The sequence shown here is derived from an EMBL/GenBank/DDBJ whole genome shotgun (WGS) entry which is preliminary data.</text>
</comment>
<gene>
    <name evidence="1" type="ORF">RchiOBHm_Chr7g0194371</name>
</gene>
<evidence type="ECO:0000313" key="1">
    <source>
        <dbReference type="EMBL" id="PRQ17380.1"/>
    </source>
</evidence>